<name>A0AAE7RZM9_9CAUD</name>
<dbReference type="KEGG" id="vg:75692307"/>
<accession>A0AAE7RZM9</accession>
<dbReference type="RefSeq" id="YP_010358934.1">
    <property type="nucleotide sequence ID" value="NC_062767.1"/>
</dbReference>
<dbReference type="GeneID" id="75692307"/>
<keyword evidence="2" id="KW-1185">Reference proteome</keyword>
<sequence>MKGIVLTVMPEGSQHIEVKIPSGINPTQFDAIMNRIKHDFFTAVKPNVDEDSFVVTTYDEDDTNVILSNATSISAIKVLIDAVGNPKDPDWSGRFFTLYGNGDPKVAQAILFLKQNMDASARNYLKSNDLGWLCDFLGLGITKYRF</sequence>
<dbReference type="Proteomes" id="UP000827386">
    <property type="component" value="Segment"/>
</dbReference>
<proteinExistence type="predicted"/>
<protein>
    <submittedName>
        <fullName evidence="1">Uncharacterized protein</fullName>
    </submittedName>
</protein>
<gene>
    <name evidence="1" type="primary">gp_15646</name>
</gene>
<organism evidence="1 2">
    <name type="scientific">uncultured phage cr149_1</name>
    <dbReference type="NCBI Taxonomy" id="2986412"/>
    <lineage>
        <taxon>Viruses</taxon>
        <taxon>Duplodnaviria</taxon>
        <taxon>Heunggongvirae</taxon>
        <taxon>Uroviricota</taxon>
        <taxon>Caudoviricetes</taxon>
        <taxon>Crassvirales</taxon>
        <taxon>Suoliviridae</taxon>
        <taxon>Boorivirinae</taxon>
        <taxon>Culoivirus</taxon>
        <taxon>Culoivirus faecalis</taxon>
    </lineage>
</organism>
<dbReference type="EMBL" id="MZ130477">
    <property type="protein sequence ID" value="QWM89362.1"/>
    <property type="molecule type" value="Genomic_DNA"/>
</dbReference>
<evidence type="ECO:0000313" key="2">
    <source>
        <dbReference type="Proteomes" id="UP000827386"/>
    </source>
</evidence>
<evidence type="ECO:0000313" key="1">
    <source>
        <dbReference type="EMBL" id="QWM89362.1"/>
    </source>
</evidence>
<reference evidence="1 2" key="1">
    <citation type="submission" date="2021-04" db="EMBL/GenBank/DDBJ databases">
        <authorList>
            <person name="Shkoporov A.N."/>
            <person name="Stockdale S.R."/>
            <person name="Guerin E."/>
            <person name="Ross R.P."/>
            <person name="Hill C."/>
        </authorList>
    </citation>
    <scope>NUCLEOTIDE SEQUENCE [LARGE SCALE GENOMIC DNA]</scope>
    <source>
        <strain evidence="2">cr149_1</strain>
    </source>
</reference>